<name>A0A8S5MP59_9CAUD</name>
<protein>
    <submittedName>
        <fullName evidence="1">Uncharacterized protein</fullName>
    </submittedName>
</protein>
<proteinExistence type="predicted"/>
<sequence length="67" mass="8016">MKYSKNSTIHFHDEMHCSAKNIDFVKLNKIRAENGYLTYYGNYFDDDITGVYMLFGIEQYRFCVKID</sequence>
<dbReference type="EMBL" id="BK014952">
    <property type="protein sequence ID" value="DAD84097.1"/>
    <property type="molecule type" value="Genomic_DNA"/>
</dbReference>
<reference evidence="1" key="1">
    <citation type="journal article" date="2021" name="Proc. Natl. Acad. Sci. U.S.A.">
        <title>A Catalog of Tens of Thousands of Viruses from Human Metagenomes Reveals Hidden Associations with Chronic Diseases.</title>
        <authorList>
            <person name="Tisza M.J."/>
            <person name="Buck C.B."/>
        </authorList>
    </citation>
    <scope>NUCLEOTIDE SEQUENCE</scope>
    <source>
        <strain evidence="1">CtoqT5</strain>
    </source>
</reference>
<evidence type="ECO:0000313" key="1">
    <source>
        <dbReference type="EMBL" id="DAD84097.1"/>
    </source>
</evidence>
<accession>A0A8S5MP59</accession>
<organism evidence="1">
    <name type="scientific">Podoviridae sp. ctoqT5</name>
    <dbReference type="NCBI Taxonomy" id="2826577"/>
    <lineage>
        <taxon>Viruses</taxon>
        <taxon>Duplodnaviria</taxon>
        <taxon>Heunggongvirae</taxon>
        <taxon>Uroviricota</taxon>
        <taxon>Caudoviricetes</taxon>
    </lineage>
</organism>